<reference evidence="1" key="1">
    <citation type="submission" date="2021-11" db="EMBL/GenBank/DDBJ databases">
        <title>Streptomyces corallinus and Kineosporia corallina sp. nov., two new coral-derived marine actinobacteria.</title>
        <authorList>
            <person name="Buangrab K."/>
            <person name="Sutthacheep M."/>
            <person name="Yeemin T."/>
            <person name="Harunari E."/>
            <person name="Igarashi Y."/>
            <person name="Sripreechasak P."/>
            <person name="Kanchanasin P."/>
            <person name="Tanasupawat S."/>
            <person name="Phongsopitanun W."/>
        </authorList>
    </citation>
    <scope>NUCLEOTIDE SEQUENCE</scope>
    <source>
        <strain evidence="1">JCM 31032</strain>
    </source>
</reference>
<dbReference type="RefSeq" id="WP_231448566.1">
    <property type="nucleotide sequence ID" value="NZ_JAJOMB010000024.1"/>
</dbReference>
<dbReference type="AlphaFoldDB" id="A0A9X1SXD2"/>
<accession>A0A9X1SXD2</accession>
<dbReference type="PANTHER" id="PTHR43235:SF1">
    <property type="entry name" value="GLUTAMINE AMIDOTRANSFERASE PB2B2.05-RELATED"/>
    <property type="match status" value="1"/>
</dbReference>
<sequence length="241" mass="25449">MNSPSPGHPRQAVIGICARTAPVTLQGTELVVSLTLQAHVQMLAAAGCLPLLVPLVPGARAVVDRLDGLLIPGGPDLDPELYGAPAHPMTRVPSPAADRIEREVVEQALETGLPVLGICRGMQLLNVLHGGTLHQHLPEVTGNHEHQPDSETFEFGRHRLELQPGSRVRQILQDGPFESACHHHQAVAEVGRGLTVSATAPDGVVEVIEAGADAFVLGVQWEAGQTPDDRLHRALVAAATA</sequence>
<dbReference type="Proteomes" id="UP001138997">
    <property type="component" value="Unassembled WGS sequence"/>
</dbReference>
<dbReference type="GO" id="GO:0033969">
    <property type="term" value="F:gamma-glutamyl-gamma-aminobutyrate hydrolase activity"/>
    <property type="evidence" value="ECO:0007669"/>
    <property type="project" value="TreeGrafter"/>
</dbReference>
<dbReference type="GO" id="GO:0006598">
    <property type="term" value="P:polyamine catabolic process"/>
    <property type="evidence" value="ECO:0007669"/>
    <property type="project" value="TreeGrafter"/>
</dbReference>
<dbReference type="CDD" id="cd01745">
    <property type="entry name" value="GATase1_2"/>
    <property type="match status" value="1"/>
</dbReference>
<dbReference type="GO" id="GO:0005829">
    <property type="term" value="C:cytosol"/>
    <property type="evidence" value="ECO:0007669"/>
    <property type="project" value="TreeGrafter"/>
</dbReference>
<name>A0A9X1SXD2_9ACTN</name>
<dbReference type="InterPro" id="IPR029062">
    <property type="entry name" value="Class_I_gatase-like"/>
</dbReference>
<keyword evidence="2" id="KW-1185">Reference proteome</keyword>
<dbReference type="InterPro" id="IPR011697">
    <property type="entry name" value="Peptidase_C26"/>
</dbReference>
<comment type="caution">
    <text evidence="1">The sequence shown here is derived from an EMBL/GenBank/DDBJ whole genome shotgun (WGS) entry which is preliminary data.</text>
</comment>
<keyword evidence="1" id="KW-0378">Hydrolase</keyword>
<dbReference type="PANTHER" id="PTHR43235">
    <property type="entry name" value="GLUTAMINE AMIDOTRANSFERASE PB2B2.05-RELATED"/>
    <property type="match status" value="1"/>
</dbReference>
<proteinExistence type="predicted"/>
<dbReference type="Pfam" id="PF07722">
    <property type="entry name" value="Peptidase_C26"/>
    <property type="match status" value="1"/>
</dbReference>
<protein>
    <submittedName>
        <fullName evidence="1">Gamma-glutamyl-gamma-aminobutyrate hydrolase family protein</fullName>
    </submittedName>
</protein>
<dbReference type="EMBL" id="JAJOMB010000024">
    <property type="protein sequence ID" value="MCD5315746.1"/>
    <property type="molecule type" value="Genomic_DNA"/>
</dbReference>
<dbReference type="PROSITE" id="PS51273">
    <property type="entry name" value="GATASE_TYPE_1"/>
    <property type="match status" value="1"/>
</dbReference>
<dbReference type="InterPro" id="IPR044668">
    <property type="entry name" value="PuuD-like"/>
</dbReference>
<organism evidence="1 2">
    <name type="scientific">Kineosporia babensis</name>
    <dbReference type="NCBI Taxonomy" id="499548"/>
    <lineage>
        <taxon>Bacteria</taxon>
        <taxon>Bacillati</taxon>
        <taxon>Actinomycetota</taxon>
        <taxon>Actinomycetes</taxon>
        <taxon>Kineosporiales</taxon>
        <taxon>Kineosporiaceae</taxon>
        <taxon>Kineosporia</taxon>
    </lineage>
</organism>
<evidence type="ECO:0000313" key="1">
    <source>
        <dbReference type="EMBL" id="MCD5315746.1"/>
    </source>
</evidence>
<dbReference type="Gene3D" id="3.40.50.880">
    <property type="match status" value="1"/>
</dbReference>
<gene>
    <name evidence="1" type="ORF">LR394_33105</name>
</gene>
<evidence type="ECO:0000313" key="2">
    <source>
        <dbReference type="Proteomes" id="UP001138997"/>
    </source>
</evidence>
<dbReference type="SUPFAM" id="SSF52317">
    <property type="entry name" value="Class I glutamine amidotransferase-like"/>
    <property type="match status" value="1"/>
</dbReference>